<organism evidence="2 3">
    <name type="scientific">Coprinellus micaceus</name>
    <name type="common">Glistening ink-cap mushroom</name>
    <name type="synonym">Coprinus micaceus</name>
    <dbReference type="NCBI Taxonomy" id="71717"/>
    <lineage>
        <taxon>Eukaryota</taxon>
        <taxon>Fungi</taxon>
        <taxon>Dikarya</taxon>
        <taxon>Basidiomycota</taxon>
        <taxon>Agaricomycotina</taxon>
        <taxon>Agaricomycetes</taxon>
        <taxon>Agaricomycetidae</taxon>
        <taxon>Agaricales</taxon>
        <taxon>Agaricineae</taxon>
        <taxon>Psathyrellaceae</taxon>
        <taxon>Coprinellus</taxon>
    </lineage>
</organism>
<protein>
    <submittedName>
        <fullName evidence="2">Uncharacterized protein</fullName>
    </submittedName>
</protein>
<keyword evidence="3" id="KW-1185">Reference proteome</keyword>
<dbReference type="AlphaFoldDB" id="A0A4Y7TNN8"/>
<evidence type="ECO:0000313" key="2">
    <source>
        <dbReference type="EMBL" id="TEB35518.1"/>
    </source>
</evidence>
<name>A0A4Y7TNN8_COPMI</name>
<dbReference type="Proteomes" id="UP000298030">
    <property type="component" value="Unassembled WGS sequence"/>
</dbReference>
<evidence type="ECO:0000256" key="1">
    <source>
        <dbReference type="SAM" id="Phobius"/>
    </source>
</evidence>
<sequence>MYIEGTRDKIAGFATELNNAGFACGAIAAHIFFYICRGPKHSHFTTLDMKTVIQTIGHFYTRLQKLHTALRISRPRPTVYTCGLQFPDTNLAFPR</sequence>
<keyword evidence="1" id="KW-0812">Transmembrane</keyword>
<keyword evidence="1" id="KW-0472">Membrane</keyword>
<reference evidence="2 3" key="1">
    <citation type="journal article" date="2019" name="Nat. Ecol. Evol.">
        <title>Megaphylogeny resolves global patterns of mushroom evolution.</title>
        <authorList>
            <person name="Varga T."/>
            <person name="Krizsan K."/>
            <person name="Foldi C."/>
            <person name="Dima B."/>
            <person name="Sanchez-Garcia M."/>
            <person name="Sanchez-Ramirez S."/>
            <person name="Szollosi G.J."/>
            <person name="Szarkandi J.G."/>
            <person name="Papp V."/>
            <person name="Albert L."/>
            <person name="Andreopoulos W."/>
            <person name="Angelini C."/>
            <person name="Antonin V."/>
            <person name="Barry K.W."/>
            <person name="Bougher N.L."/>
            <person name="Buchanan P."/>
            <person name="Buyck B."/>
            <person name="Bense V."/>
            <person name="Catcheside P."/>
            <person name="Chovatia M."/>
            <person name="Cooper J."/>
            <person name="Damon W."/>
            <person name="Desjardin D."/>
            <person name="Finy P."/>
            <person name="Geml J."/>
            <person name="Haridas S."/>
            <person name="Hughes K."/>
            <person name="Justo A."/>
            <person name="Karasinski D."/>
            <person name="Kautmanova I."/>
            <person name="Kiss B."/>
            <person name="Kocsube S."/>
            <person name="Kotiranta H."/>
            <person name="LaButti K.M."/>
            <person name="Lechner B.E."/>
            <person name="Liimatainen K."/>
            <person name="Lipzen A."/>
            <person name="Lukacs Z."/>
            <person name="Mihaltcheva S."/>
            <person name="Morgado L.N."/>
            <person name="Niskanen T."/>
            <person name="Noordeloos M.E."/>
            <person name="Ohm R.A."/>
            <person name="Ortiz-Santana B."/>
            <person name="Ovrebo C."/>
            <person name="Racz N."/>
            <person name="Riley R."/>
            <person name="Savchenko A."/>
            <person name="Shiryaev A."/>
            <person name="Soop K."/>
            <person name="Spirin V."/>
            <person name="Szebenyi C."/>
            <person name="Tomsovsky M."/>
            <person name="Tulloss R.E."/>
            <person name="Uehling J."/>
            <person name="Grigoriev I.V."/>
            <person name="Vagvolgyi C."/>
            <person name="Papp T."/>
            <person name="Martin F.M."/>
            <person name="Miettinen O."/>
            <person name="Hibbett D.S."/>
            <person name="Nagy L.G."/>
        </authorList>
    </citation>
    <scope>NUCLEOTIDE SEQUENCE [LARGE SCALE GENOMIC DNA]</scope>
    <source>
        <strain evidence="2 3">FP101781</strain>
    </source>
</reference>
<feature type="transmembrane region" description="Helical" evidence="1">
    <location>
        <begin position="20"/>
        <end position="36"/>
    </location>
</feature>
<proteinExistence type="predicted"/>
<dbReference type="EMBL" id="QPFP01000007">
    <property type="protein sequence ID" value="TEB35518.1"/>
    <property type="molecule type" value="Genomic_DNA"/>
</dbReference>
<keyword evidence="1" id="KW-1133">Transmembrane helix</keyword>
<gene>
    <name evidence="2" type="ORF">FA13DRAFT_1351258</name>
</gene>
<accession>A0A4Y7TNN8</accession>
<evidence type="ECO:0000313" key="3">
    <source>
        <dbReference type="Proteomes" id="UP000298030"/>
    </source>
</evidence>
<comment type="caution">
    <text evidence="2">The sequence shown here is derived from an EMBL/GenBank/DDBJ whole genome shotgun (WGS) entry which is preliminary data.</text>
</comment>